<reference evidence="7" key="1">
    <citation type="submission" date="2025-08" db="UniProtKB">
        <authorList>
            <consortium name="RefSeq"/>
        </authorList>
    </citation>
    <scope>IDENTIFICATION</scope>
    <source>
        <tissue evidence="7">Leukocyte</tissue>
    </source>
</reference>
<comment type="similarity">
    <text evidence="2">Belongs to the calycin superfamily. Lipocalin family.</text>
</comment>
<sequence>MKTLLLVFGLGLIAAMQAQTLPAVEEDQDVSGTWYLKAVASDKGIPGKMLGSVSVTPMTVKILEEGSLEIKFTARISGQCWKITTVLEKTDEPGKYTAYGGRQVVHIIKSDVEDHYILYGVGKLAGHQIQMAKLVGRDPEINQEALKDFKEFSGFTGLDSENMIIPQQRGQGAYGSEAALDTVLNLCPEDHGKSPFL</sequence>
<evidence type="ECO:0000256" key="1">
    <source>
        <dbReference type="ARBA" id="ARBA00004613"/>
    </source>
</evidence>
<evidence type="ECO:0000256" key="2">
    <source>
        <dbReference type="ARBA" id="ARBA00006889"/>
    </source>
</evidence>
<dbReference type="PANTHER" id="PTHR11430:SF124">
    <property type="entry name" value="LIPOCALIN 1-LIKE PROTEIN 1-RELATED"/>
    <property type="match status" value="1"/>
</dbReference>
<dbReference type="InterPro" id="IPR012674">
    <property type="entry name" value="Calycin"/>
</dbReference>
<evidence type="ECO:0000259" key="6">
    <source>
        <dbReference type="Pfam" id="PF00061"/>
    </source>
</evidence>
<dbReference type="Gene3D" id="2.40.128.20">
    <property type="match status" value="1"/>
</dbReference>
<evidence type="ECO:0000313" key="7">
    <source>
        <dbReference type="RefSeq" id="XP_020014741.1"/>
    </source>
</evidence>
<protein>
    <submittedName>
        <fullName evidence="7">von Ebner gland protein 1-like</fullName>
    </submittedName>
</protein>
<feature type="signal peptide" evidence="5">
    <location>
        <begin position="1"/>
        <end position="18"/>
    </location>
</feature>
<dbReference type="AlphaFoldDB" id="A0A8B7U5P1"/>
<dbReference type="SUPFAM" id="SSF50814">
    <property type="entry name" value="Lipocalins"/>
    <property type="match status" value="1"/>
</dbReference>
<evidence type="ECO:0000256" key="3">
    <source>
        <dbReference type="ARBA" id="ARBA00022525"/>
    </source>
</evidence>
<dbReference type="InterPro" id="IPR002450">
    <property type="entry name" value="von_Ebner_gland"/>
</dbReference>
<dbReference type="Pfam" id="PF00061">
    <property type="entry name" value="Lipocalin"/>
    <property type="match status" value="1"/>
</dbReference>
<dbReference type="GO" id="GO:0036094">
    <property type="term" value="F:small molecule binding"/>
    <property type="evidence" value="ECO:0007669"/>
    <property type="project" value="InterPro"/>
</dbReference>
<evidence type="ECO:0000256" key="5">
    <source>
        <dbReference type="SAM" id="SignalP"/>
    </source>
</evidence>
<feature type="domain" description="Lipocalin/cytosolic fatty-acid binding" evidence="6">
    <location>
        <begin position="31"/>
        <end position="169"/>
    </location>
</feature>
<dbReference type="InterPro" id="IPR002345">
    <property type="entry name" value="Lipocalin"/>
</dbReference>
<dbReference type="CDD" id="cd19414">
    <property type="entry name" value="lipocalin_1_3_4_13-like"/>
    <property type="match status" value="1"/>
</dbReference>
<dbReference type="KEGG" id="ccan:109683357"/>
<dbReference type="InterPro" id="IPR000566">
    <property type="entry name" value="Lipocln_cytosolic_FA-bd_dom"/>
</dbReference>
<dbReference type="PANTHER" id="PTHR11430">
    <property type="entry name" value="LIPOCALIN"/>
    <property type="match status" value="1"/>
</dbReference>
<organism evidence="7">
    <name type="scientific">Castor canadensis</name>
    <name type="common">American beaver</name>
    <dbReference type="NCBI Taxonomy" id="51338"/>
    <lineage>
        <taxon>Eukaryota</taxon>
        <taxon>Metazoa</taxon>
        <taxon>Chordata</taxon>
        <taxon>Craniata</taxon>
        <taxon>Vertebrata</taxon>
        <taxon>Euteleostomi</taxon>
        <taxon>Mammalia</taxon>
        <taxon>Eutheria</taxon>
        <taxon>Euarchontoglires</taxon>
        <taxon>Glires</taxon>
        <taxon>Rodentia</taxon>
        <taxon>Castorimorpha</taxon>
        <taxon>Castoridae</taxon>
        <taxon>Castor</taxon>
    </lineage>
</organism>
<name>A0A8B7U5P1_CASCN</name>
<gene>
    <name evidence="7" type="primary">LOC109683357</name>
</gene>
<feature type="chain" id="PRO_5034473174" evidence="5">
    <location>
        <begin position="19"/>
        <end position="197"/>
    </location>
</feature>
<dbReference type="GO" id="GO:0005615">
    <property type="term" value="C:extracellular space"/>
    <property type="evidence" value="ECO:0007669"/>
    <property type="project" value="TreeGrafter"/>
</dbReference>
<comment type="subcellular location">
    <subcellularLocation>
        <location evidence="1">Secreted</location>
    </subcellularLocation>
</comment>
<dbReference type="RefSeq" id="XP_020014741.1">
    <property type="nucleotide sequence ID" value="XM_020159152.1"/>
</dbReference>
<keyword evidence="3" id="KW-0964">Secreted</keyword>
<dbReference type="OrthoDB" id="9447591at2759"/>
<dbReference type="PRINTS" id="PR01175">
    <property type="entry name" value="VNEBNERGLAND"/>
</dbReference>
<accession>A0A8B7U5P1</accession>
<evidence type="ECO:0000256" key="4">
    <source>
        <dbReference type="ARBA" id="ARBA00022729"/>
    </source>
</evidence>
<proteinExistence type="inferred from homology"/>
<keyword evidence="4 5" id="KW-0732">Signal</keyword>